<keyword evidence="4" id="KW-0547">Nucleotide-binding</keyword>
<dbReference type="GO" id="GO:0005524">
    <property type="term" value="F:ATP binding"/>
    <property type="evidence" value="ECO:0007669"/>
    <property type="project" value="UniProtKB-KW"/>
</dbReference>
<dbReference type="STRING" id="861298.SAMN04488136_11865"/>
<evidence type="ECO:0000256" key="7">
    <source>
        <dbReference type="ARBA" id="ARBA00023012"/>
    </source>
</evidence>
<evidence type="ECO:0000256" key="1">
    <source>
        <dbReference type="ARBA" id="ARBA00000085"/>
    </source>
</evidence>
<dbReference type="InterPro" id="IPR003594">
    <property type="entry name" value="HATPase_dom"/>
</dbReference>
<comment type="catalytic activity">
    <reaction evidence="1">
        <text>ATP + protein L-histidine = ADP + protein N-phospho-L-histidine.</text>
        <dbReference type="EC" id="2.7.13.3"/>
    </reaction>
</comment>
<dbReference type="SMART" id="SM00387">
    <property type="entry name" value="HATPase_c"/>
    <property type="match status" value="1"/>
</dbReference>
<evidence type="ECO:0000256" key="5">
    <source>
        <dbReference type="ARBA" id="ARBA00022777"/>
    </source>
</evidence>
<dbReference type="GO" id="GO:0000160">
    <property type="term" value="P:phosphorelay signal transduction system"/>
    <property type="evidence" value="ECO:0007669"/>
    <property type="project" value="UniProtKB-KW"/>
</dbReference>
<dbReference type="NCBIfam" id="TIGR00229">
    <property type="entry name" value="sensory_box"/>
    <property type="match status" value="1"/>
</dbReference>
<name>A0A1G8D2G5_9VIBR</name>
<keyword evidence="7" id="KW-0902">Two-component regulatory system</keyword>
<dbReference type="Gene3D" id="3.30.450.20">
    <property type="entry name" value="PAS domain"/>
    <property type="match status" value="2"/>
</dbReference>
<dbReference type="InterPro" id="IPR014285">
    <property type="entry name" value="N_fixation_neg-reg_NifL"/>
</dbReference>
<evidence type="ECO:0000256" key="6">
    <source>
        <dbReference type="ARBA" id="ARBA00022840"/>
    </source>
</evidence>
<dbReference type="SMART" id="SM00091">
    <property type="entry name" value="PAS"/>
    <property type="match status" value="2"/>
</dbReference>
<dbReference type="PRINTS" id="PR00344">
    <property type="entry name" value="BCTRLSENSOR"/>
</dbReference>
<dbReference type="AlphaFoldDB" id="A0A1G8D2G5"/>
<keyword evidence="3" id="KW-0808">Transferase</keyword>
<dbReference type="CDD" id="cd00130">
    <property type="entry name" value="PAS"/>
    <property type="match status" value="1"/>
</dbReference>
<evidence type="ECO:0000313" key="10">
    <source>
        <dbReference type="EMBL" id="SDH51945.1"/>
    </source>
</evidence>
<protein>
    <recommendedName>
        <fullName evidence="2">histidine kinase</fullName>
        <ecNumber evidence="2">2.7.13.3</ecNumber>
    </recommendedName>
</protein>
<gene>
    <name evidence="10" type="ORF">SAMN04488136_11865</name>
</gene>
<dbReference type="InterPro" id="IPR004358">
    <property type="entry name" value="Sig_transdc_His_kin-like_C"/>
</dbReference>
<sequence length="535" mass="59935">MENSAFQRLATEIHPALLNDIIEEMPSALLVTDKQGCIRALNQNFTRLTGYSEAELLGKNCSILSYNRTPPEIYQNLWETIKNGKKWRGNLLNKKKNGEVYIADLSVFPISGSEHLGFYAIHEDVTEQFTGNQRLSNQNSIFETILNAAPVSFLMLNDKLEVVFTNSGLKQQIGEGSLYTSLMSQLTESISETMIRRLPKRIHRGRLNANQRAENTLNVVNGVPLPSSAPAFNFQRARFDIECRDKGEYRWFECAVEPLTLSHGETEHFFSDHGSAHAIVVIHDRTKEKRFVEERRISTIQLLTAESKHVHSMQEVLMATIHQLQVPLNVIDSAVGILRNRNHACTGLDMMGDAIAQGFHALQYIQHAIPERPNEPYQTTNINQVVRDACAISTDRMLKTYIGCDLNLEATLMSINAIPSRLLLAVNQLVDNAIDEIAKSNPDERAIRLSTSSNQDEVMIVIEDSGRGIHEEDKNKIFEPFYSTKSATHNGCRGVGMSIVQQVINDHHGVIEITSSHVLGGAKITLTLPILSEVK</sequence>
<dbReference type="InterPro" id="IPR035965">
    <property type="entry name" value="PAS-like_dom_sf"/>
</dbReference>
<dbReference type="Pfam" id="PF13426">
    <property type="entry name" value="PAS_9"/>
    <property type="match status" value="1"/>
</dbReference>
<dbReference type="PROSITE" id="PS50112">
    <property type="entry name" value="PAS"/>
    <property type="match status" value="1"/>
</dbReference>
<evidence type="ECO:0000259" key="8">
    <source>
        <dbReference type="PROSITE" id="PS50109"/>
    </source>
</evidence>
<accession>A0A1G8D2G5</accession>
<organism evidence="10 11">
    <name type="scientific">Vibrio xiamenensis</name>
    <dbReference type="NCBI Taxonomy" id="861298"/>
    <lineage>
        <taxon>Bacteria</taxon>
        <taxon>Pseudomonadati</taxon>
        <taxon>Pseudomonadota</taxon>
        <taxon>Gammaproteobacteria</taxon>
        <taxon>Vibrionales</taxon>
        <taxon>Vibrionaceae</taxon>
        <taxon>Vibrio</taxon>
    </lineage>
</organism>
<dbReference type="RefSeq" id="WP_176765608.1">
    <property type="nucleotide sequence ID" value="NZ_FNDD01000018.1"/>
</dbReference>
<evidence type="ECO:0000259" key="9">
    <source>
        <dbReference type="PROSITE" id="PS50112"/>
    </source>
</evidence>
<evidence type="ECO:0000256" key="4">
    <source>
        <dbReference type="ARBA" id="ARBA00022741"/>
    </source>
</evidence>
<evidence type="ECO:0000256" key="2">
    <source>
        <dbReference type="ARBA" id="ARBA00012438"/>
    </source>
</evidence>
<dbReference type="CDD" id="cd00075">
    <property type="entry name" value="HATPase"/>
    <property type="match status" value="1"/>
</dbReference>
<dbReference type="SUPFAM" id="SSF55785">
    <property type="entry name" value="PYP-like sensor domain (PAS domain)"/>
    <property type="match status" value="1"/>
</dbReference>
<evidence type="ECO:0000313" key="11">
    <source>
        <dbReference type="Proteomes" id="UP000198854"/>
    </source>
</evidence>
<dbReference type="Pfam" id="PF02518">
    <property type="entry name" value="HATPase_c"/>
    <property type="match status" value="1"/>
</dbReference>
<dbReference type="InterPro" id="IPR036890">
    <property type="entry name" value="HATPase_C_sf"/>
</dbReference>
<dbReference type="EMBL" id="FNDD01000018">
    <property type="protein sequence ID" value="SDH51945.1"/>
    <property type="molecule type" value="Genomic_DNA"/>
</dbReference>
<keyword evidence="11" id="KW-1185">Reference proteome</keyword>
<dbReference type="EC" id="2.7.13.3" evidence="2"/>
<keyword evidence="6" id="KW-0067">ATP-binding</keyword>
<dbReference type="Proteomes" id="UP000198854">
    <property type="component" value="Unassembled WGS sequence"/>
</dbReference>
<reference evidence="10 11" key="1">
    <citation type="submission" date="2016-10" db="EMBL/GenBank/DDBJ databases">
        <authorList>
            <person name="de Groot N.N."/>
        </authorList>
    </citation>
    <scope>NUCLEOTIDE SEQUENCE [LARGE SCALE GENOMIC DNA]</scope>
    <source>
        <strain evidence="10 11">CGMCC 1.10228</strain>
    </source>
</reference>
<dbReference type="SUPFAM" id="SSF55874">
    <property type="entry name" value="ATPase domain of HSP90 chaperone/DNA topoisomerase II/histidine kinase"/>
    <property type="match status" value="1"/>
</dbReference>
<dbReference type="GO" id="GO:0004673">
    <property type="term" value="F:protein histidine kinase activity"/>
    <property type="evidence" value="ECO:0007669"/>
    <property type="project" value="UniProtKB-EC"/>
</dbReference>
<dbReference type="GO" id="GO:0009399">
    <property type="term" value="P:nitrogen fixation"/>
    <property type="evidence" value="ECO:0007669"/>
    <property type="project" value="InterPro"/>
</dbReference>
<feature type="domain" description="PAS" evidence="9">
    <location>
        <begin position="14"/>
        <end position="72"/>
    </location>
</feature>
<dbReference type="InterPro" id="IPR005467">
    <property type="entry name" value="His_kinase_dom"/>
</dbReference>
<keyword evidence="5" id="KW-0418">Kinase</keyword>
<evidence type="ECO:0000256" key="3">
    <source>
        <dbReference type="ARBA" id="ARBA00022679"/>
    </source>
</evidence>
<feature type="domain" description="Histidine kinase" evidence="8">
    <location>
        <begin position="319"/>
        <end position="532"/>
    </location>
</feature>
<dbReference type="Gene3D" id="3.30.565.10">
    <property type="entry name" value="Histidine kinase-like ATPase, C-terminal domain"/>
    <property type="match status" value="1"/>
</dbReference>
<dbReference type="PANTHER" id="PTHR43065:SF46">
    <property type="entry name" value="C4-DICARBOXYLATE TRANSPORT SENSOR PROTEIN DCTB"/>
    <property type="match status" value="1"/>
</dbReference>
<dbReference type="InterPro" id="IPR000014">
    <property type="entry name" value="PAS"/>
</dbReference>
<dbReference type="PANTHER" id="PTHR43065">
    <property type="entry name" value="SENSOR HISTIDINE KINASE"/>
    <property type="match status" value="1"/>
</dbReference>
<proteinExistence type="predicted"/>
<dbReference type="PROSITE" id="PS50109">
    <property type="entry name" value="HIS_KIN"/>
    <property type="match status" value="1"/>
</dbReference>
<dbReference type="NCBIfam" id="TIGR02938">
    <property type="entry name" value="nifL_nitrog"/>
    <property type="match status" value="1"/>
</dbReference>